<dbReference type="Proteomes" id="UP000838412">
    <property type="component" value="Chromosome 6"/>
</dbReference>
<feature type="compositionally biased region" description="Basic and acidic residues" evidence="2">
    <location>
        <begin position="883"/>
        <end position="1009"/>
    </location>
</feature>
<keyword evidence="1" id="KW-0175">Coiled coil</keyword>
<dbReference type="EMBL" id="OV696691">
    <property type="protein sequence ID" value="CAH1268337.1"/>
    <property type="molecule type" value="Genomic_DNA"/>
</dbReference>
<accession>A0A8K0EW63</accession>
<feature type="region of interest" description="Disordered" evidence="2">
    <location>
        <begin position="367"/>
        <end position="394"/>
    </location>
</feature>
<feature type="region of interest" description="Disordered" evidence="2">
    <location>
        <begin position="515"/>
        <end position="539"/>
    </location>
</feature>
<feature type="compositionally biased region" description="Basic residues" evidence="2">
    <location>
        <begin position="687"/>
        <end position="697"/>
    </location>
</feature>
<dbReference type="OrthoDB" id="206339at2759"/>
<dbReference type="InterPro" id="IPR006594">
    <property type="entry name" value="LisH"/>
</dbReference>
<name>A0A8K0EW63_BRALA</name>
<feature type="compositionally biased region" description="Basic and acidic residues" evidence="2">
    <location>
        <begin position="1021"/>
        <end position="1036"/>
    </location>
</feature>
<feature type="compositionally biased region" description="Polar residues" evidence="2">
    <location>
        <begin position="750"/>
        <end position="764"/>
    </location>
</feature>
<dbReference type="GO" id="GO:0036064">
    <property type="term" value="C:ciliary basal body"/>
    <property type="evidence" value="ECO:0007669"/>
    <property type="project" value="TreeGrafter"/>
</dbReference>
<feature type="compositionally biased region" description="Low complexity" evidence="2">
    <location>
        <begin position="1037"/>
        <end position="1053"/>
    </location>
</feature>
<evidence type="ECO:0000256" key="2">
    <source>
        <dbReference type="SAM" id="MobiDB-lite"/>
    </source>
</evidence>
<dbReference type="GO" id="GO:0005576">
    <property type="term" value="C:extracellular region"/>
    <property type="evidence" value="ECO:0007669"/>
    <property type="project" value="GOC"/>
</dbReference>
<feature type="region of interest" description="Disordered" evidence="2">
    <location>
        <begin position="573"/>
        <end position="595"/>
    </location>
</feature>
<protein>
    <submittedName>
        <fullName evidence="3">OFD1 protein</fullName>
    </submittedName>
</protein>
<feature type="coiled-coil region" evidence="1">
    <location>
        <begin position="642"/>
        <end position="669"/>
    </location>
</feature>
<dbReference type="GO" id="GO:0060287">
    <property type="term" value="P:epithelial cilium movement involved in determination of left/right asymmetry"/>
    <property type="evidence" value="ECO:0007669"/>
    <property type="project" value="TreeGrafter"/>
</dbReference>
<evidence type="ECO:0000256" key="1">
    <source>
        <dbReference type="SAM" id="Coils"/>
    </source>
</evidence>
<feature type="region of interest" description="Disordered" evidence="2">
    <location>
        <begin position="687"/>
        <end position="1067"/>
    </location>
</feature>
<dbReference type="InterPro" id="IPR055289">
    <property type="entry name" value="OFD1"/>
</dbReference>
<dbReference type="AlphaFoldDB" id="A0A8K0EW63"/>
<keyword evidence="4" id="KW-1185">Reference proteome</keyword>
<dbReference type="Pfam" id="PF16045">
    <property type="entry name" value="LisH_2"/>
    <property type="match status" value="1"/>
</dbReference>
<proteinExistence type="predicted"/>
<dbReference type="GO" id="GO:0005813">
    <property type="term" value="C:centrosome"/>
    <property type="evidence" value="ECO:0007669"/>
    <property type="project" value="TreeGrafter"/>
</dbReference>
<evidence type="ECO:0000313" key="4">
    <source>
        <dbReference type="Proteomes" id="UP000838412"/>
    </source>
</evidence>
<dbReference type="PANTHER" id="PTHR39063:SF1">
    <property type="entry name" value="OFD1 CENTRIOLE AND CENTRIOLAR SATELLITE PROTEIN"/>
    <property type="match status" value="1"/>
</dbReference>
<feature type="compositionally biased region" description="Basic and acidic residues" evidence="2">
    <location>
        <begin position="776"/>
        <end position="786"/>
    </location>
</feature>
<gene>
    <name evidence="3" type="primary">OFD1</name>
    <name evidence="3" type="ORF">BLAG_LOCUS21308</name>
</gene>
<sequence>MTSSREDSMSAEDLRQQLYHTFKERGLLDSLKSQLRNKLITELRSSGRSERVPRPVDIPEGGSLLHRAANSLVANHLQKCSYDYSLSVFLPECGISRDQLLTTSDLLQLLRVNPQSKVHKSLTGKLHVPGSSKGFLWQLLCELTSALPQGLTEDIGCQTDASTLPPAASLNDKLRSVDERFSVQRDQLAASSALTIEDRMLSYQRKVDERARSQVKQEVAHFKETELVRMRLEEKEKTRREIDAMRRELEQEYRSKSDALLARERNAIERLQKQQEIQDKEMHAQRQAILEELEMVRSREAQARREAEVNDRAVQIEQDKMKSLEENIHRREEAVKSIEETYEKRLNNEMMKYKLEVKGQYVKRLQEEEEREARNREEARRLAEERTAQTRVKEELKETTARLKQLERDLETKDRDMSYTTKQNQVLQERLREMGDLRHIKEEAALLQRDLDSANRKLAEMGNDHQQEKLRLEKLLQEERERSSRPPADMLVLQGELQRERERLNTEKAVCEHQKQQLKNELDSEVSRNNDLRRRHDEQTRLLNQTEREVADLRLALQQTQLALQNEIYRNPKPSVINSHRSSTPSSDDDLLRPANSDLYMDTSLRKTRVDPALQLVGGYRSNRMSDRPGRSSRPDRSLGFIEETKQRFLQLEREAENLEKTYQTYQQKMGNIPSLPRDPAQGIIGRHHTSPPRPMHHVSWAEPPQVRPATATGLGESYTSTIPSPIRGSDDHPRPLSSTPYRQDGRLHGNSSLGLSEVTNWSPEETLRPSRTQRRREEDMPRESVRAPANPMTVDDLIARPGEPSVVVLPGSETDSERSASPPLHESTVLGAERRAVVPEPDASSARPVPGQEPQDIRPVPSPRRQDTLPEVRQGERWSTLDMERQSQDWAQEDRRRQEEKERQEQEEREQREWEETMRKREERRKKEEEERERQGRELERLQKLEEEKAEERRRQQHQEEERKRREEEERRRLEQERREEERERLQREEQKKKEKEEQEAAQAKKEEEDAGIDPVMKQYMERLKRQKEEEKAKEAAAGSQSSISEQISAAEDLGSIEGGESDFEW</sequence>
<dbReference type="Gene3D" id="1.20.960.40">
    <property type="match status" value="1"/>
</dbReference>
<dbReference type="PANTHER" id="PTHR39063">
    <property type="entry name" value="ORAL-FACIAL-DIGITAL SYNDROME 1 PROTEIN HOMOLOG"/>
    <property type="match status" value="1"/>
</dbReference>
<feature type="compositionally biased region" description="Basic and acidic residues" evidence="2">
    <location>
        <begin position="865"/>
        <end position="877"/>
    </location>
</feature>
<reference evidence="3" key="1">
    <citation type="submission" date="2022-01" db="EMBL/GenBank/DDBJ databases">
        <authorList>
            <person name="Braso-Vives M."/>
        </authorList>
    </citation>
    <scope>NUCLEOTIDE SEQUENCE</scope>
</reference>
<dbReference type="SMART" id="SM00667">
    <property type="entry name" value="LisH"/>
    <property type="match status" value="1"/>
</dbReference>
<feature type="compositionally biased region" description="Basic and acidic residues" evidence="2">
    <location>
        <begin position="371"/>
        <end position="394"/>
    </location>
</feature>
<organism evidence="3 4">
    <name type="scientific">Branchiostoma lanceolatum</name>
    <name type="common">Common lancelet</name>
    <name type="synonym">Amphioxus lanceolatum</name>
    <dbReference type="NCBI Taxonomy" id="7740"/>
    <lineage>
        <taxon>Eukaryota</taxon>
        <taxon>Metazoa</taxon>
        <taxon>Chordata</taxon>
        <taxon>Cephalochordata</taxon>
        <taxon>Leptocardii</taxon>
        <taxon>Amphioxiformes</taxon>
        <taxon>Branchiostomatidae</taxon>
        <taxon>Branchiostoma</taxon>
    </lineage>
</organism>
<feature type="compositionally biased region" description="Polar residues" evidence="2">
    <location>
        <begin position="576"/>
        <end position="586"/>
    </location>
</feature>
<evidence type="ECO:0000313" key="3">
    <source>
        <dbReference type="EMBL" id="CAH1268337.1"/>
    </source>
</evidence>
<dbReference type="PROSITE" id="PS50896">
    <property type="entry name" value="LISH"/>
    <property type="match status" value="1"/>
</dbReference>